<comment type="caution">
    <text evidence="9">The sequence shown here is derived from an EMBL/GenBank/DDBJ whole genome shotgun (WGS) entry which is preliminary data.</text>
</comment>
<keyword evidence="3 5" id="KW-1005">Bacterial flagellum biogenesis</keyword>
<comment type="similarity">
    <text evidence="1 5">Belongs to the FlgD family.</text>
</comment>
<sequence>MVANSTNDFSPTSDLVENPTNPEKRQNLGQQDFLRLMVEQIRNQGSLQRHTHSEFLSQLTQGSAKEGIIKMQESLQQLVSSLQSNQALQASALVGRKVLVNSDVFYLGAEGETKATIEMVLGVANLNAFIYTQAGELIKAIPLSQPTSGLFQWSWDGTNQSNQRMEAGKYIIKVSGTYDGEEVALKTMISTNVDSVKLGQHGEDLKLNVAGIGSIYLNQVMQIFV</sequence>
<accession>A0A0A2T605</accession>
<dbReference type="AlphaFoldDB" id="A0A0A2T605"/>
<dbReference type="OrthoDB" id="9785233at2"/>
<keyword evidence="9" id="KW-0969">Cilium</keyword>
<dbReference type="Pfam" id="PF13860">
    <property type="entry name" value="FlgD_ig"/>
    <property type="match status" value="1"/>
</dbReference>
<comment type="function">
    <text evidence="4 5">Required for flagellar hook formation. May act as a scaffolding protein.</text>
</comment>
<evidence type="ECO:0000256" key="6">
    <source>
        <dbReference type="SAM" id="MobiDB-lite"/>
    </source>
</evidence>
<feature type="region of interest" description="Disordered" evidence="6">
    <location>
        <begin position="1"/>
        <end position="26"/>
    </location>
</feature>
<dbReference type="Pfam" id="PF03963">
    <property type="entry name" value="FlgD"/>
    <property type="match status" value="1"/>
</dbReference>
<reference evidence="9 10" key="1">
    <citation type="submission" date="2014-05" db="EMBL/GenBank/DDBJ databases">
        <authorList>
            <person name="Rizzardi K."/>
            <person name="Winiecka-Krusnell J."/>
            <person name="Ramliden M."/>
            <person name="Alm E."/>
            <person name="Andersson S."/>
            <person name="Byfors S."/>
        </authorList>
    </citation>
    <scope>NUCLEOTIDE SEQUENCE [LARGE SCALE GENOMIC DNA]</scope>
    <source>
        <strain evidence="9 10">LEGN</strain>
    </source>
</reference>
<dbReference type="InterPro" id="IPR005648">
    <property type="entry name" value="FlgD"/>
</dbReference>
<proteinExistence type="inferred from homology"/>
<dbReference type="STRING" id="1498499.EP47_05160"/>
<dbReference type="Gene3D" id="2.30.30.910">
    <property type="match status" value="1"/>
</dbReference>
<keyword evidence="10" id="KW-1185">Reference proteome</keyword>
<keyword evidence="9" id="KW-0282">Flagellum</keyword>
<dbReference type="Pfam" id="PF13861">
    <property type="entry name" value="FLgD_tudor"/>
    <property type="match status" value="1"/>
</dbReference>
<evidence type="ECO:0000259" key="7">
    <source>
        <dbReference type="Pfam" id="PF13860"/>
    </source>
</evidence>
<evidence type="ECO:0000256" key="3">
    <source>
        <dbReference type="ARBA" id="ARBA00022795"/>
    </source>
</evidence>
<gene>
    <name evidence="9" type="ORF">EP47_05160</name>
</gene>
<feature type="domain" description="FlgD/Vpr Ig-like" evidence="7">
    <location>
        <begin position="109"/>
        <end position="179"/>
    </location>
</feature>
<evidence type="ECO:0000313" key="10">
    <source>
        <dbReference type="Proteomes" id="UP000054422"/>
    </source>
</evidence>
<dbReference type="Gene3D" id="2.60.40.4070">
    <property type="match status" value="1"/>
</dbReference>
<dbReference type="InterPro" id="IPR025965">
    <property type="entry name" value="FlgD/Vpr_Ig-like"/>
</dbReference>
<dbReference type="GO" id="GO:0044781">
    <property type="term" value="P:bacterial-type flagellum organization"/>
    <property type="evidence" value="ECO:0007669"/>
    <property type="project" value="UniProtKB-UniRule"/>
</dbReference>
<dbReference type="Proteomes" id="UP000054422">
    <property type="component" value="Unassembled WGS sequence"/>
</dbReference>
<dbReference type="EMBL" id="JNCF01000037">
    <property type="protein sequence ID" value="KGP62858.1"/>
    <property type="molecule type" value="Genomic_DNA"/>
</dbReference>
<evidence type="ECO:0000256" key="5">
    <source>
        <dbReference type="RuleBase" id="RU362076"/>
    </source>
</evidence>
<evidence type="ECO:0000259" key="8">
    <source>
        <dbReference type="Pfam" id="PF13861"/>
    </source>
</evidence>
<evidence type="ECO:0000313" key="9">
    <source>
        <dbReference type="EMBL" id="KGP62858.1"/>
    </source>
</evidence>
<organism evidence="9 10">
    <name type="scientific">Legionella norrlandica</name>
    <dbReference type="NCBI Taxonomy" id="1498499"/>
    <lineage>
        <taxon>Bacteria</taxon>
        <taxon>Pseudomonadati</taxon>
        <taxon>Pseudomonadota</taxon>
        <taxon>Gammaproteobacteria</taxon>
        <taxon>Legionellales</taxon>
        <taxon>Legionellaceae</taxon>
        <taxon>Legionella</taxon>
    </lineage>
</organism>
<evidence type="ECO:0000256" key="4">
    <source>
        <dbReference type="ARBA" id="ARBA00024746"/>
    </source>
</evidence>
<name>A0A0A2T605_9GAMM</name>
<dbReference type="InterPro" id="IPR025963">
    <property type="entry name" value="FLgD_Tudor"/>
</dbReference>
<protein>
    <recommendedName>
        <fullName evidence="2 5">Basal-body rod modification protein FlgD</fullName>
    </recommendedName>
</protein>
<feature type="compositionally biased region" description="Polar residues" evidence="6">
    <location>
        <begin position="1"/>
        <end position="21"/>
    </location>
</feature>
<keyword evidence="9" id="KW-0966">Cell projection</keyword>
<dbReference type="RefSeq" id="WP_035890427.1">
    <property type="nucleotide sequence ID" value="NZ_JNCF01000037.1"/>
</dbReference>
<evidence type="ECO:0000256" key="2">
    <source>
        <dbReference type="ARBA" id="ARBA00016013"/>
    </source>
</evidence>
<feature type="domain" description="FlgD Tudor-like" evidence="8">
    <location>
        <begin position="85"/>
        <end position="220"/>
    </location>
</feature>
<evidence type="ECO:0000256" key="1">
    <source>
        <dbReference type="ARBA" id="ARBA00010577"/>
    </source>
</evidence>